<dbReference type="PRINTS" id="PR00080">
    <property type="entry name" value="SDRFAMILY"/>
</dbReference>
<organism evidence="4 5">
    <name type="scientific">Penicillium steckii</name>
    <dbReference type="NCBI Taxonomy" id="303698"/>
    <lineage>
        <taxon>Eukaryota</taxon>
        <taxon>Fungi</taxon>
        <taxon>Dikarya</taxon>
        <taxon>Ascomycota</taxon>
        <taxon>Pezizomycotina</taxon>
        <taxon>Eurotiomycetes</taxon>
        <taxon>Eurotiomycetidae</taxon>
        <taxon>Eurotiales</taxon>
        <taxon>Aspergillaceae</taxon>
        <taxon>Penicillium</taxon>
    </lineage>
</organism>
<accession>A0A1V6TGL8</accession>
<evidence type="ECO:0000313" key="4">
    <source>
        <dbReference type="EMBL" id="OQE25316.1"/>
    </source>
</evidence>
<evidence type="ECO:0000256" key="3">
    <source>
        <dbReference type="ARBA" id="ARBA00023002"/>
    </source>
</evidence>
<protein>
    <submittedName>
        <fullName evidence="4">Uncharacterized protein</fullName>
    </submittedName>
</protein>
<dbReference type="FunFam" id="3.40.50.720:FF:000084">
    <property type="entry name" value="Short-chain dehydrogenase reductase"/>
    <property type="match status" value="1"/>
</dbReference>
<sequence length="262" mass="27804">MSCKVQGTAFITGGGSGIGKSTAIAFANNGIRAISLVDLNTSLLEETRDELRNQFPGIEVEILQANVADEKSVETAIQQTIARFGSIEIGINCAGISGNPTPTADMSLAEWQKVIDVNQTGVWLCQRALIRQMLKQESRGAREGRGVIVNVSSMFGIGGPPGPFNIPHYTAAKHAVVGLTKMDAKAYARQGVRINAVCPGFVDTPIIRQQIESGSMNQAFELTPVGRPAQVEEISDALLFLSSPMSSYMCGAALVVDGGYTV</sequence>
<comment type="similarity">
    <text evidence="1">Belongs to the short-chain dehydrogenases/reductases (SDR) family.</text>
</comment>
<dbReference type="PANTHER" id="PTHR24321">
    <property type="entry name" value="DEHYDROGENASES, SHORT CHAIN"/>
    <property type="match status" value="1"/>
</dbReference>
<proteinExistence type="inferred from homology"/>
<dbReference type="InterPro" id="IPR002347">
    <property type="entry name" value="SDR_fam"/>
</dbReference>
<dbReference type="PANTHER" id="PTHR24321:SF12">
    <property type="entry name" value="SHORT-CHAIN DEHYDROGENASE_REDUCTASE FAMILY, PUTATIVE (AFU_ORTHOLOGUE AFUA_5G14340)-RELATED"/>
    <property type="match status" value="1"/>
</dbReference>
<reference evidence="5" key="1">
    <citation type="journal article" date="2017" name="Nat. Microbiol.">
        <title>Global analysis of biosynthetic gene clusters reveals vast potential of secondary metabolite production in Penicillium species.</title>
        <authorList>
            <person name="Nielsen J.C."/>
            <person name="Grijseels S."/>
            <person name="Prigent S."/>
            <person name="Ji B."/>
            <person name="Dainat J."/>
            <person name="Nielsen K.F."/>
            <person name="Frisvad J.C."/>
            <person name="Workman M."/>
            <person name="Nielsen J."/>
        </authorList>
    </citation>
    <scope>NUCLEOTIDE SEQUENCE [LARGE SCALE GENOMIC DNA]</scope>
    <source>
        <strain evidence="5">IBT 24891</strain>
    </source>
</reference>
<dbReference type="STRING" id="303698.A0A1V6TGL8"/>
<dbReference type="OrthoDB" id="5840532at2759"/>
<dbReference type="InterPro" id="IPR036291">
    <property type="entry name" value="NAD(P)-bd_dom_sf"/>
</dbReference>
<dbReference type="SUPFAM" id="SSF51735">
    <property type="entry name" value="NAD(P)-binding Rossmann-fold domains"/>
    <property type="match status" value="1"/>
</dbReference>
<evidence type="ECO:0000256" key="1">
    <source>
        <dbReference type="ARBA" id="ARBA00006484"/>
    </source>
</evidence>
<keyword evidence="5" id="KW-1185">Reference proteome</keyword>
<evidence type="ECO:0000313" key="5">
    <source>
        <dbReference type="Proteomes" id="UP000191285"/>
    </source>
</evidence>
<dbReference type="GO" id="GO:0016491">
    <property type="term" value="F:oxidoreductase activity"/>
    <property type="evidence" value="ECO:0007669"/>
    <property type="project" value="UniProtKB-KW"/>
</dbReference>
<dbReference type="CDD" id="cd05233">
    <property type="entry name" value="SDR_c"/>
    <property type="match status" value="1"/>
</dbReference>
<dbReference type="Gene3D" id="3.40.50.720">
    <property type="entry name" value="NAD(P)-binding Rossmann-like Domain"/>
    <property type="match status" value="1"/>
</dbReference>
<dbReference type="Proteomes" id="UP000191285">
    <property type="component" value="Unassembled WGS sequence"/>
</dbReference>
<dbReference type="EMBL" id="MLKD01000006">
    <property type="protein sequence ID" value="OQE25316.1"/>
    <property type="molecule type" value="Genomic_DNA"/>
</dbReference>
<gene>
    <name evidence="4" type="ORF">PENSTE_c006G03872</name>
</gene>
<name>A0A1V6TGL8_9EURO</name>
<dbReference type="PRINTS" id="PR00081">
    <property type="entry name" value="GDHRDH"/>
</dbReference>
<dbReference type="AlphaFoldDB" id="A0A1V6TGL8"/>
<comment type="caution">
    <text evidence="4">The sequence shown here is derived from an EMBL/GenBank/DDBJ whole genome shotgun (WGS) entry which is preliminary data.</text>
</comment>
<dbReference type="Pfam" id="PF13561">
    <property type="entry name" value="adh_short_C2"/>
    <property type="match status" value="1"/>
</dbReference>
<evidence type="ECO:0000256" key="2">
    <source>
        <dbReference type="ARBA" id="ARBA00022857"/>
    </source>
</evidence>
<keyword evidence="3" id="KW-0560">Oxidoreductase</keyword>
<keyword evidence="2" id="KW-0521">NADP</keyword>